<evidence type="ECO:0000313" key="2">
    <source>
        <dbReference type="EMBL" id="EAQ51507.1"/>
    </source>
</evidence>
<organism evidence="2 3">
    <name type="scientific">Leeuwenhoekiella blandensis (strain CECT 7118 / CCUG 51940 / KCTC 22103 / MED217)</name>
    <name type="common">Flavobacterium sp. (strain MED217)</name>
    <dbReference type="NCBI Taxonomy" id="398720"/>
    <lineage>
        <taxon>Bacteria</taxon>
        <taxon>Pseudomonadati</taxon>
        <taxon>Bacteroidota</taxon>
        <taxon>Flavobacteriia</taxon>
        <taxon>Flavobacteriales</taxon>
        <taxon>Flavobacteriaceae</taxon>
        <taxon>Leeuwenhoekiella</taxon>
    </lineage>
</organism>
<protein>
    <recommendedName>
        <fullName evidence="4">Plasmid stabilization system</fullName>
    </recommendedName>
</protein>
<dbReference type="AlphaFoldDB" id="A3XGT9"/>
<dbReference type="eggNOG" id="COG3668">
    <property type="taxonomic scope" value="Bacteria"/>
</dbReference>
<reference evidence="2 3" key="1">
    <citation type="journal article" date="2007" name="Nature">
        <title>Light stimulates growth of proteorhodopsin-containing marine Flavobacteria.</title>
        <authorList>
            <person name="Gomez-Consarnau L."/>
            <person name="Gonzalez J.M."/>
            <person name="Coll-Llado M."/>
            <person name="Gourdon P."/>
            <person name="Pascher T."/>
            <person name="Neutze R."/>
            <person name="Pedros-Alio C."/>
            <person name="Pinhassi J."/>
        </authorList>
    </citation>
    <scope>NUCLEOTIDE SEQUENCE [LARGE SCALE GENOMIC DNA]</scope>
    <source>
        <strain evidence="2 3">MED217</strain>
    </source>
</reference>
<dbReference type="Gene3D" id="3.30.2310.20">
    <property type="entry name" value="RelE-like"/>
    <property type="match status" value="1"/>
</dbReference>
<dbReference type="STRING" id="398720.MED217_18230"/>
<dbReference type="RefSeq" id="WP_009781978.1">
    <property type="nucleotide sequence ID" value="NZ_CH672395.1"/>
</dbReference>
<dbReference type="Pfam" id="PF05016">
    <property type="entry name" value="ParE_toxin"/>
    <property type="match status" value="1"/>
</dbReference>
<accession>A3XGT9</accession>
<evidence type="ECO:0008006" key="4">
    <source>
        <dbReference type="Google" id="ProtNLM"/>
    </source>
</evidence>
<name>A3XGT9_LEEBM</name>
<dbReference type="Proteomes" id="UP000001601">
    <property type="component" value="Unassembled WGS sequence"/>
</dbReference>
<evidence type="ECO:0000256" key="1">
    <source>
        <dbReference type="ARBA" id="ARBA00022649"/>
    </source>
</evidence>
<comment type="caution">
    <text evidence="2">The sequence shown here is derived from an EMBL/GenBank/DDBJ whole genome shotgun (WGS) entry which is preliminary data.</text>
</comment>
<sequence length="91" mass="11272">MRYKIELSQEAQIELDVNLCFFRAQDLELSKEFLEGFKRCLTFLATNPELFQKRYKEIRIVHFEEFKYSIHYVIHDKSVKILRILHQKQWY</sequence>
<dbReference type="HOGENOM" id="CLU_147162_7_1_10"/>
<evidence type="ECO:0000313" key="3">
    <source>
        <dbReference type="Proteomes" id="UP000001601"/>
    </source>
</evidence>
<keyword evidence="3" id="KW-1185">Reference proteome</keyword>
<dbReference type="EMBL" id="AANC01000001">
    <property type="protein sequence ID" value="EAQ51507.1"/>
    <property type="molecule type" value="Genomic_DNA"/>
</dbReference>
<dbReference type="InterPro" id="IPR035093">
    <property type="entry name" value="RelE/ParE_toxin_dom_sf"/>
</dbReference>
<proteinExistence type="predicted"/>
<dbReference type="InterPro" id="IPR007712">
    <property type="entry name" value="RelE/ParE_toxin"/>
</dbReference>
<dbReference type="OrthoDB" id="595476at2"/>
<keyword evidence="1" id="KW-1277">Toxin-antitoxin system</keyword>
<gene>
    <name evidence="2" type="ORF">MED217_18230</name>
</gene>